<proteinExistence type="predicted"/>
<dbReference type="GeneID" id="44078570"/>
<accession>A0A6C0UED6</accession>
<dbReference type="AlphaFoldDB" id="A0A6C0UED6"/>
<evidence type="ECO:0000313" key="2">
    <source>
        <dbReference type="EMBL" id="QIB73550.1"/>
    </source>
</evidence>
<dbReference type="EMBL" id="CP048739">
    <property type="protein sequence ID" value="QIB73550.1"/>
    <property type="molecule type" value="Genomic_DNA"/>
</dbReference>
<evidence type="ECO:0000256" key="1">
    <source>
        <dbReference type="SAM" id="MobiDB-lite"/>
    </source>
</evidence>
<dbReference type="RefSeq" id="WP_163485598.1">
    <property type="nucleotide sequence ID" value="NZ_CP048739.1"/>
</dbReference>
<feature type="compositionally biased region" description="Basic and acidic residues" evidence="1">
    <location>
        <begin position="80"/>
        <end position="106"/>
    </location>
</feature>
<dbReference type="Proteomes" id="UP000465846">
    <property type="component" value="Chromosome"/>
</dbReference>
<feature type="region of interest" description="Disordered" evidence="1">
    <location>
        <begin position="79"/>
        <end position="106"/>
    </location>
</feature>
<protein>
    <submittedName>
        <fullName evidence="2">Uncharacterized protein</fullName>
    </submittedName>
</protein>
<gene>
    <name evidence="2" type="ORF">G3I44_04175</name>
</gene>
<name>A0A6C0UED6_9EURY</name>
<sequence length="106" mass="11324">MGTHYASHTHARLGIVTRLTQSRAKSASANLARERDARHCGRAPTRFAWVDASAGARSPTDAAACAVTGACVLVRAGTDAGRRADSRPRTLARADDRLWPRATERG</sequence>
<organism evidence="2 3">
    <name type="scientific">Halogeometricum borinquense</name>
    <dbReference type="NCBI Taxonomy" id="60847"/>
    <lineage>
        <taxon>Archaea</taxon>
        <taxon>Methanobacteriati</taxon>
        <taxon>Methanobacteriota</taxon>
        <taxon>Stenosarchaea group</taxon>
        <taxon>Halobacteria</taxon>
        <taxon>Halobacteriales</taxon>
        <taxon>Haloferacaceae</taxon>
        <taxon>Halogeometricum</taxon>
    </lineage>
</organism>
<reference evidence="2 3" key="1">
    <citation type="submission" date="2020-02" db="EMBL/GenBank/DDBJ databases">
        <title>Whole genome sequence of Halogeometricum borinquense strain wsp4.</title>
        <authorList>
            <person name="Verma D.K."/>
            <person name="Gopal K."/>
            <person name="Prasad E.S."/>
        </authorList>
    </citation>
    <scope>NUCLEOTIDE SEQUENCE [LARGE SCALE GENOMIC DNA]</scope>
    <source>
        <strain evidence="3">wsp4</strain>
    </source>
</reference>
<evidence type="ECO:0000313" key="3">
    <source>
        <dbReference type="Proteomes" id="UP000465846"/>
    </source>
</evidence>